<dbReference type="InterPro" id="IPR015421">
    <property type="entry name" value="PyrdxlP-dep_Trfase_major"/>
</dbReference>
<comment type="caution">
    <text evidence="3">The sequence shown here is derived from an EMBL/GenBank/DDBJ whole genome shotgun (WGS) entry which is preliminary data.</text>
</comment>
<dbReference type="SUPFAM" id="SSF53383">
    <property type="entry name" value="PLP-dependent transferases"/>
    <property type="match status" value="1"/>
</dbReference>
<dbReference type="Gene3D" id="3.40.640.10">
    <property type="entry name" value="Type I PLP-dependent aspartate aminotransferase-like (Major domain)"/>
    <property type="match status" value="1"/>
</dbReference>
<dbReference type="EC" id="2.3.1.47" evidence="3"/>
<sequence length="88" mass="9676">MFGTGSGASPAIGGHFVYHEQLEKKIAAFYKKTEAILYTTGYTANSATLQCMLHRDDSNQKKNDIAILDMNVHASVYEGVLTTTIKTF</sequence>
<keyword evidence="2 3" id="KW-0808">Transferase</keyword>
<protein>
    <submittedName>
        <fullName evidence="3">8-amino-7-oxononanoate synthase 2</fullName>
        <ecNumber evidence="3">2.3.1.47</ecNumber>
    </submittedName>
</protein>
<name>A0A1J5PQU4_9ZZZZ</name>
<dbReference type="EMBL" id="MLJW01006934">
    <property type="protein sequence ID" value="OIQ65957.1"/>
    <property type="molecule type" value="Genomic_DNA"/>
</dbReference>
<dbReference type="PANTHER" id="PTHR13693">
    <property type="entry name" value="CLASS II AMINOTRANSFERASE/8-AMINO-7-OXONONANOATE SYNTHASE"/>
    <property type="match status" value="1"/>
</dbReference>
<dbReference type="GO" id="GO:0008710">
    <property type="term" value="F:8-amino-7-oxononanoate synthase activity"/>
    <property type="evidence" value="ECO:0007669"/>
    <property type="project" value="UniProtKB-EC"/>
</dbReference>
<dbReference type="InterPro" id="IPR015424">
    <property type="entry name" value="PyrdxlP-dep_Trfase"/>
</dbReference>
<proteinExistence type="predicted"/>
<organism evidence="3">
    <name type="scientific">mine drainage metagenome</name>
    <dbReference type="NCBI Taxonomy" id="410659"/>
    <lineage>
        <taxon>unclassified sequences</taxon>
        <taxon>metagenomes</taxon>
        <taxon>ecological metagenomes</taxon>
    </lineage>
</organism>
<reference evidence="3" key="1">
    <citation type="submission" date="2016-10" db="EMBL/GenBank/DDBJ databases">
        <title>Sequence of Gallionella enrichment culture.</title>
        <authorList>
            <person name="Poehlein A."/>
            <person name="Muehling M."/>
            <person name="Daniel R."/>
        </authorList>
    </citation>
    <scope>NUCLEOTIDE SEQUENCE</scope>
</reference>
<accession>A0A1J5PQU4</accession>
<evidence type="ECO:0000313" key="3">
    <source>
        <dbReference type="EMBL" id="OIQ65957.1"/>
    </source>
</evidence>
<comment type="cofactor">
    <cofactor evidence="1">
        <name>pyridoxal 5'-phosphate</name>
        <dbReference type="ChEBI" id="CHEBI:597326"/>
    </cofactor>
</comment>
<evidence type="ECO:0000256" key="2">
    <source>
        <dbReference type="ARBA" id="ARBA00022679"/>
    </source>
</evidence>
<dbReference type="PANTHER" id="PTHR13693:SF3">
    <property type="entry name" value="LD36009P"/>
    <property type="match status" value="1"/>
</dbReference>
<dbReference type="AlphaFoldDB" id="A0A1J5PQU4"/>
<dbReference type="InterPro" id="IPR050087">
    <property type="entry name" value="AON_synthase_class-II"/>
</dbReference>
<keyword evidence="3" id="KW-0012">Acyltransferase</keyword>
<gene>
    <name evidence="3" type="primary">bioF_14</name>
    <name evidence="3" type="ORF">GALL_524790</name>
</gene>
<evidence type="ECO:0000256" key="1">
    <source>
        <dbReference type="ARBA" id="ARBA00001933"/>
    </source>
</evidence>